<feature type="transmembrane region" description="Helical" evidence="2">
    <location>
        <begin position="106"/>
        <end position="126"/>
    </location>
</feature>
<proteinExistence type="predicted"/>
<dbReference type="SUPFAM" id="SSF48726">
    <property type="entry name" value="Immunoglobulin"/>
    <property type="match status" value="1"/>
</dbReference>
<evidence type="ECO:0000256" key="2">
    <source>
        <dbReference type="SAM" id="Phobius"/>
    </source>
</evidence>
<evidence type="ECO:0000259" key="3">
    <source>
        <dbReference type="PROSITE" id="PS50835"/>
    </source>
</evidence>
<keyword evidence="2" id="KW-1133">Transmembrane helix</keyword>
<dbReference type="Proteomes" id="UP001163046">
    <property type="component" value="Unassembled WGS sequence"/>
</dbReference>
<comment type="caution">
    <text evidence="4">The sequence shown here is derived from an EMBL/GenBank/DDBJ whole genome shotgun (WGS) entry which is preliminary data.</text>
</comment>
<gene>
    <name evidence="4" type="ORF">OS493_030431</name>
</gene>
<dbReference type="AlphaFoldDB" id="A0A9W9ZBW9"/>
<protein>
    <recommendedName>
        <fullName evidence="3">Ig-like domain-containing protein</fullName>
    </recommendedName>
</protein>
<dbReference type="InterPro" id="IPR013783">
    <property type="entry name" value="Ig-like_fold"/>
</dbReference>
<sequence length="195" mass="21615">MNLTRHEITTFIGQPTNLGCYATATTLTNSSLTHSWTKDNHTVTQSPSVRAFGDVLVVTPEKVTDFGTYECNITNGVSSTQCRILLLRGLDKPGDESTTGCVNVSVLMPVLAVAVMSLLLFIHLLLQSTRGGIRLQNHASKSKRNEERNRQNQEHAQGREASAVDEGERIEMHVNGRASRRPQIETIHENHVTHF</sequence>
<dbReference type="InterPro" id="IPR007110">
    <property type="entry name" value="Ig-like_dom"/>
</dbReference>
<feature type="compositionally biased region" description="Basic and acidic residues" evidence="1">
    <location>
        <begin position="182"/>
        <end position="195"/>
    </location>
</feature>
<keyword evidence="5" id="KW-1185">Reference proteome</keyword>
<feature type="domain" description="Ig-like" evidence="3">
    <location>
        <begin position="13"/>
        <end position="85"/>
    </location>
</feature>
<evidence type="ECO:0000256" key="1">
    <source>
        <dbReference type="SAM" id="MobiDB-lite"/>
    </source>
</evidence>
<dbReference type="OrthoDB" id="5961293at2759"/>
<dbReference type="InterPro" id="IPR036179">
    <property type="entry name" value="Ig-like_dom_sf"/>
</dbReference>
<dbReference type="PROSITE" id="PS50835">
    <property type="entry name" value="IG_LIKE"/>
    <property type="match status" value="1"/>
</dbReference>
<name>A0A9W9ZBW9_9CNID</name>
<accession>A0A9W9ZBW9</accession>
<reference evidence="4" key="1">
    <citation type="submission" date="2023-01" db="EMBL/GenBank/DDBJ databases">
        <title>Genome assembly of the deep-sea coral Lophelia pertusa.</title>
        <authorList>
            <person name="Herrera S."/>
            <person name="Cordes E."/>
        </authorList>
    </citation>
    <scope>NUCLEOTIDE SEQUENCE</scope>
    <source>
        <strain evidence="4">USNM1676648</strain>
        <tissue evidence="4">Polyp</tissue>
    </source>
</reference>
<dbReference type="Gene3D" id="2.60.40.10">
    <property type="entry name" value="Immunoglobulins"/>
    <property type="match status" value="1"/>
</dbReference>
<organism evidence="4 5">
    <name type="scientific">Desmophyllum pertusum</name>
    <dbReference type="NCBI Taxonomy" id="174260"/>
    <lineage>
        <taxon>Eukaryota</taxon>
        <taxon>Metazoa</taxon>
        <taxon>Cnidaria</taxon>
        <taxon>Anthozoa</taxon>
        <taxon>Hexacorallia</taxon>
        <taxon>Scleractinia</taxon>
        <taxon>Caryophylliina</taxon>
        <taxon>Caryophylliidae</taxon>
        <taxon>Desmophyllum</taxon>
    </lineage>
</organism>
<feature type="compositionally biased region" description="Basic and acidic residues" evidence="1">
    <location>
        <begin position="143"/>
        <end position="158"/>
    </location>
</feature>
<dbReference type="EMBL" id="MU826382">
    <property type="protein sequence ID" value="KAJ7377229.1"/>
    <property type="molecule type" value="Genomic_DNA"/>
</dbReference>
<evidence type="ECO:0000313" key="4">
    <source>
        <dbReference type="EMBL" id="KAJ7377229.1"/>
    </source>
</evidence>
<evidence type="ECO:0000313" key="5">
    <source>
        <dbReference type="Proteomes" id="UP001163046"/>
    </source>
</evidence>
<keyword evidence="2" id="KW-0812">Transmembrane</keyword>
<keyword evidence="2" id="KW-0472">Membrane</keyword>
<feature type="region of interest" description="Disordered" evidence="1">
    <location>
        <begin position="137"/>
        <end position="195"/>
    </location>
</feature>